<dbReference type="AlphaFoldDB" id="A0A8J3DIY6"/>
<comment type="caution">
    <text evidence="3">The sequence shown here is derived from an EMBL/GenBank/DDBJ whole genome shotgun (WGS) entry which is preliminary data.</text>
</comment>
<keyword evidence="1" id="KW-0378">Hydrolase</keyword>
<evidence type="ECO:0000313" key="3">
    <source>
        <dbReference type="EMBL" id="GHC08280.1"/>
    </source>
</evidence>
<dbReference type="Pfam" id="PF20434">
    <property type="entry name" value="BD-FAE"/>
    <property type="match status" value="1"/>
</dbReference>
<dbReference type="InterPro" id="IPR049492">
    <property type="entry name" value="BD-FAE-like_dom"/>
</dbReference>
<dbReference type="Gene3D" id="3.40.50.1820">
    <property type="entry name" value="alpha/beta hydrolase"/>
    <property type="match status" value="1"/>
</dbReference>
<accession>A0A8J3DIY6</accession>
<dbReference type="InterPro" id="IPR050300">
    <property type="entry name" value="GDXG_lipolytic_enzyme"/>
</dbReference>
<dbReference type="RefSeq" id="WP_189516099.1">
    <property type="nucleotide sequence ID" value="NZ_BMXG01000019.1"/>
</dbReference>
<dbReference type="EMBL" id="BMXG01000019">
    <property type="protein sequence ID" value="GHC08280.1"/>
    <property type="molecule type" value="Genomic_DNA"/>
</dbReference>
<evidence type="ECO:0000256" key="1">
    <source>
        <dbReference type="ARBA" id="ARBA00022801"/>
    </source>
</evidence>
<reference evidence="3" key="2">
    <citation type="submission" date="2020-09" db="EMBL/GenBank/DDBJ databases">
        <authorList>
            <person name="Sun Q."/>
            <person name="Kim S."/>
        </authorList>
    </citation>
    <scope>NUCLEOTIDE SEQUENCE</scope>
    <source>
        <strain evidence="3">KCTC 12870</strain>
    </source>
</reference>
<protein>
    <submittedName>
        <fullName evidence="3">Endo-1,4-beta-xylanase</fullName>
    </submittedName>
</protein>
<proteinExistence type="predicted"/>
<organism evidence="3 4">
    <name type="scientific">Cerasicoccus arenae</name>
    <dbReference type="NCBI Taxonomy" id="424488"/>
    <lineage>
        <taxon>Bacteria</taxon>
        <taxon>Pseudomonadati</taxon>
        <taxon>Verrucomicrobiota</taxon>
        <taxon>Opitutia</taxon>
        <taxon>Puniceicoccales</taxon>
        <taxon>Cerasicoccaceae</taxon>
        <taxon>Cerasicoccus</taxon>
    </lineage>
</organism>
<reference evidence="3" key="1">
    <citation type="journal article" date="2014" name="Int. J. Syst. Evol. Microbiol.">
        <title>Complete genome sequence of Corynebacterium casei LMG S-19264T (=DSM 44701T), isolated from a smear-ripened cheese.</title>
        <authorList>
            <consortium name="US DOE Joint Genome Institute (JGI-PGF)"/>
            <person name="Walter F."/>
            <person name="Albersmeier A."/>
            <person name="Kalinowski J."/>
            <person name="Ruckert C."/>
        </authorList>
    </citation>
    <scope>NUCLEOTIDE SEQUENCE</scope>
    <source>
        <strain evidence="3">KCTC 12870</strain>
    </source>
</reference>
<evidence type="ECO:0000313" key="4">
    <source>
        <dbReference type="Proteomes" id="UP000642829"/>
    </source>
</evidence>
<dbReference type="GO" id="GO:0016787">
    <property type="term" value="F:hydrolase activity"/>
    <property type="evidence" value="ECO:0007669"/>
    <property type="project" value="UniProtKB-KW"/>
</dbReference>
<sequence>MDALHTGLPVTIRLWENGTPFADDALPGLPRLTIYLPSPEHRTGQSIVVCPGGGYAHLAIAHEGHRVARYISSHGTAAAVLEYRHAPYRHPVPLLDAQRAIRLMRHHATEWELDPSKVGILGFSAGGHLTACAATLPPLTEGLPGDEIDALDCRPDFAVPIYAVVSIFEPYAHLGSRQNLLGEKADDMELVAQLSPERHVNANTPPCLLIHTSEDKSVVPEHSIVFYQALRRHNVPAELHIYEKHGHGIGLAQNHPWGPALIEWLKNRT</sequence>
<feature type="domain" description="BD-FAE-like" evidence="2">
    <location>
        <begin position="32"/>
        <end position="230"/>
    </location>
</feature>
<dbReference type="PANTHER" id="PTHR48081:SF6">
    <property type="entry name" value="PEPTIDASE S9 PROLYL OLIGOPEPTIDASE CATALYTIC DOMAIN-CONTAINING PROTEIN"/>
    <property type="match status" value="1"/>
</dbReference>
<dbReference type="SUPFAM" id="SSF53474">
    <property type="entry name" value="alpha/beta-Hydrolases"/>
    <property type="match status" value="1"/>
</dbReference>
<evidence type="ECO:0000259" key="2">
    <source>
        <dbReference type="Pfam" id="PF20434"/>
    </source>
</evidence>
<name>A0A8J3DIY6_9BACT</name>
<dbReference type="PANTHER" id="PTHR48081">
    <property type="entry name" value="AB HYDROLASE SUPERFAMILY PROTEIN C4A8.06C"/>
    <property type="match status" value="1"/>
</dbReference>
<dbReference type="InterPro" id="IPR029058">
    <property type="entry name" value="AB_hydrolase_fold"/>
</dbReference>
<dbReference type="Proteomes" id="UP000642829">
    <property type="component" value="Unassembled WGS sequence"/>
</dbReference>
<keyword evidence="4" id="KW-1185">Reference proteome</keyword>
<gene>
    <name evidence="3" type="ORF">GCM10007047_26910</name>
</gene>